<evidence type="ECO:0000313" key="5">
    <source>
        <dbReference type="EMBL" id="MDN7934072.1"/>
    </source>
</evidence>
<dbReference type="PANTHER" id="PTHR12159:SF9">
    <property type="entry name" value="G_T MISMATCH-SPECIFIC THYMINE DNA GLYCOSYLASE"/>
    <property type="match status" value="1"/>
</dbReference>
<dbReference type="RefSeq" id="WP_301756468.1">
    <property type="nucleotide sequence ID" value="NZ_JAUJSQ010000009.1"/>
</dbReference>
<feature type="domain" description="Uracil-DNA glycosylase-like" evidence="4">
    <location>
        <begin position="7"/>
        <end position="151"/>
    </location>
</feature>
<sequence length="182" mass="19544">MADELPDLIAPYLDVLFCGINPGLTAAATGHHFAGRNNRFWRVIHLAGFTPVEISPQDDHALLGYRCGLTAVVKRPTASADHLSRAEFIAAAAEFEHKVARYGPRFVAFLGKAAYAALSGQREVGWGLQPARMQGAGVWVLPNPSGRNLAFGLDDLVAAYRQLCLHVQAVAGLQLEGQDAAQ</sequence>
<keyword evidence="3" id="KW-0234">DNA repair</keyword>
<evidence type="ECO:0000256" key="1">
    <source>
        <dbReference type="ARBA" id="ARBA00022763"/>
    </source>
</evidence>
<dbReference type="InterPro" id="IPR036895">
    <property type="entry name" value="Uracil-DNA_glycosylase-like_sf"/>
</dbReference>
<keyword evidence="5" id="KW-0326">Glycosidase</keyword>
<evidence type="ECO:0000256" key="3">
    <source>
        <dbReference type="ARBA" id="ARBA00023204"/>
    </source>
</evidence>
<name>A0ABT8PG11_9BURK</name>
<comment type="caution">
    <text evidence="5">The sequence shown here is derived from an EMBL/GenBank/DDBJ whole genome shotgun (WGS) entry which is preliminary data.</text>
</comment>
<dbReference type="PANTHER" id="PTHR12159">
    <property type="entry name" value="G/T AND G/U MISMATCH-SPECIFIC DNA GLYCOSYLASE"/>
    <property type="match status" value="1"/>
</dbReference>
<dbReference type="EMBL" id="JAUJSQ010000009">
    <property type="protein sequence ID" value="MDN7934072.1"/>
    <property type="molecule type" value="Genomic_DNA"/>
</dbReference>
<dbReference type="NCBIfam" id="NF007570">
    <property type="entry name" value="PRK10201.1"/>
    <property type="match status" value="1"/>
</dbReference>
<gene>
    <name evidence="5" type="primary">mug</name>
    <name evidence="5" type="ORF">QZM52_22540</name>
</gene>
<protein>
    <submittedName>
        <fullName evidence="5">G/U mismatch-specific DNA glycosylase</fullName>
        <ecNumber evidence="5">3.2.2.28</ecNumber>
    </submittedName>
</protein>
<reference evidence="5" key="1">
    <citation type="submission" date="2023-07" db="EMBL/GenBank/DDBJ databases">
        <title>A collection of bacterial strains from the Burkholderia cepacia Research Laboratory and Repository.</title>
        <authorList>
            <person name="Lipuma J."/>
            <person name="Spilker T."/>
            <person name="Caverly L."/>
        </authorList>
    </citation>
    <scope>NUCLEOTIDE SEQUENCE</scope>
    <source>
        <strain evidence="5">AU42020</strain>
    </source>
</reference>
<dbReference type="Pfam" id="PF03167">
    <property type="entry name" value="UDG"/>
    <property type="match status" value="1"/>
</dbReference>
<dbReference type="InterPro" id="IPR005122">
    <property type="entry name" value="Uracil-DNA_glycosylase-like"/>
</dbReference>
<evidence type="ECO:0000259" key="4">
    <source>
        <dbReference type="Pfam" id="PF03167"/>
    </source>
</evidence>
<keyword evidence="6" id="KW-1185">Reference proteome</keyword>
<keyword evidence="1" id="KW-0227">DNA damage</keyword>
<accession>A0ABT8PG11</accession>
<dbReference type="SUPFAM" id="SSF52141">
    <property type="entry name" value="Uracil-DNA glycosylase-like"/>
    <property type="match status" value="1"/>
</dbReference>
<dbReference type="GO" id="GO:0016798">
    <property type="term" value="F:hydrolase activity, acting on glycosyl bonds"/>
    <property type="evidence" value="ECO:0007669"/>
    <property type="project" value="UniProtKB-KW"/>
</dbReference>
<dbReference type="Proteomes" id="UP001171606">
    <property type="component" value="Unassembled WGS sequence"/>
</dbReference>
<dbReference type="EC" id="3.2.2.28" evidence="5"/>
<dbReference type="InterPro" id="IPR015637">
    <property type="entry name" value="MUG/TDG"/>
</dbReference>
<evidence type="ECO:0000256" key="2">
    <source>
        <dbReference type="ARBA" id="ARBA00022801"/>
    </source>
</evidence>
<keyword evidence="2 5" id="KW-0378">Hydrolase</keyword>
<proteinExistence type="predicted"/>
<organism evidence="5 6">
    <name type="scientific">Burkholderia metallica</name>
    <dbReference type="NCBI Taxonomy" id="488729"/>
    <lineage>
        <taxon>Bacteria</taxon>
        <taxon>Pseudomonadati</taxon>
        <taxon>Pseudomonadota</taxon>
        <taxon>Betaproteobacteria</taxon>
        <taxon>Burkholderiales</taxon>
        <taxon>Burkholderiaceae</taxon>
        <taxon>Burkholderia</taxon>
        <taxon>Burkholderia cepacia complex</taxon>
    </lineage>
</organism>
<dbReference type="Gene3D" id="3.40.470.10">
    <property type="entry name" value="Uracil-DNA glycosylase-like domain"/>
    <property type="match status" value="1"/>
</dbReference>
<dbReference type="CDD" id="cd10028">
    <property type="entry name" value="UDG-F2_TDG_MUG"/>
    <property type="match status" value="1"/>
</dbReference>
<evidence type="ECO:0000313" key="6">
    <source>
        <dbReference type="Proteomes" id="UP001171606"/>
    </source>
</evidence>